<dbReference type="GO" id="GO:0003677">
    <property type="term" value="F:DNA binding"/>
    <property type="evidence" value="ECO:0007669"/>
    <property type="project" value="InterPro"/>
</dbReference>
<dbReference type="InterPro" id="IPR010994">
    <property type="entry name" value="RuvA_2-like"/>
</dbReference>
<dbReference type="SMART" id="SM00490">
    <property type="entry name" value="HELICc"/>
    <property type="match status" value="1"/>
</dbReference>
<dbReference type="InterPro" id="IPR011545">
    <property type="entry name" value="DEAD/DEAH_box_helicase_dom"/>
</dbReference>
<dbReference type="EMBL" id="LHQS01000003">
    <property type="protein sequence ID" value="RXE55507.1"/>
    <property type="molecule type" value="Genomic_DNA"/>
</dbReference>
<proteinExistence type="predicted"/>
<dbReference type="Pfam" id="PF00271">
    <property type="entry name" value="Helicase_C"/>
    <property type="match status" value="1"/>
</dbReference>
<dbReference type="Pfam" id="PF21210">
    <property type="entry name" value="RNA_helicase_helical"/>
    <property type="match status" value="1"/>
</dbReference>
<dbReference type="Pfam" id="PF14520">
    <property type="entry name" value="HHH_5"/>
    <property type="match status" value="1"/>
</dbReference>
<dbReference type="GO" id="GO:0140097">
    <property type="term" value="F:catalytic activity, acting on DNA"/>
    <property type="evidence" value="ECO:0007669"/>
    <property type="project" value="UniProtKB-ARBA"/>
</dbReference>
<dbReference type="SUPFAM" id="SSF47781">
    <property type="entry name" value="RuvA domain 2-like"/>
    <property type="match status" value="1"/>
</dbReference>
<dbReference type="InterPro" id="IPR001650">
    <property type="entry name" value="Helicase_C-like"/>
</dbReference>
<dbReference type="InterPro" id="IPR006166">
    <property type="entry name" value="ERCC4_domain"/>
</dbReference>
<gene>
    <name evidence="8" type="ORF">ABH15_12400</name>
</gene>
<keyword evidence="1" id="KW-0547">Nucleotide-binding</keyword>
<dbReference type="Gene3D" id="1.20.1320.20">
    <property type="entry name" value="hef helicase domain"/>
    <property type="match status" value="1"/>
</dbReference>
<dbReference type="PANTHER" id="PTHR14025:SF20">
    <property type="entry name" value="FANCONI ANEMIA GROUP M PROTEIN"/>
    <property type="match status" value="1"/>
</dbReference>
<evidence type="ECO:0000313" key="8">
    <source>
        <dbReference type="EMBL" id="RXE55507.1"/>
    </source>
</evidence>
<dbReference type="CDD" id="cd12089">
    <property type="entry name" value="Hef_ID"/>
    <property type="match status" value="1"/>
</dbReference>
<organism evidence="8 9">
    <name type="scientific">Methanoculleus taiwanensis</name>
    <dbReference type="NCBI Taxonomy" id="1550565"/>
    <lineage>
        <taxon>Archaea</taxon>
        <taxon>Methanobacteriati</taxon>
        <taxon>Methanobacteriota</taxon>
        <taxon>Stenosarchaea group</taxon>
        <taxon>Methanomicrobia</taxon>
        <taxon>Methanomicrobiales</taxon>
        <taxon>Methanomicrobiaceae</taxon>
        <taxon>Methanoculleus</taxon>
    </lineage>
</organism>
<dbReference type="InterPro" id="IPR011335">
    <property type="entry name" value="Restrct_endonuc-II-like"/>
</dbReference>
<keyword evidence="9" id="KW-1185">Reference proteome</keyword>
<evidence type="ECO:0000256" key="3">
    <source>
        <dbReference type="ARBA" id="ARBA00022806"/>
    </source>
</evidence>
<dbReference type="PROSITE" id="PS51194">
    <property type="entry name" value="HELICASE_CTER"/>
    <property type="match status" value="1"/>
</dbReference>
<accession>A0A498GZE8</accession>
<dbReference type="Gene3D" id="3.40.50.10130">
    <property type="match status" value="1"/>
</dbReference>
<dbReference type="SMART" id="SM00487">
    <property type="entry name" value="DEXDc"/>
    <property type="match status" value="1"/>
</dbReference>
<protein>
    <submittedName>
        <fullName evidence="8">Hef nuclease</fullName>
    </submittedName>
</protein>
<feature type="domain" description="Helicase C-terminal" evidence="7">
    <location>
        <begin position="357"/>
        <end position="526"/>
    </location>
</feature>
<keyword evidence="4" id="KW-0067">ATP-binding</keyword>
<dbReference type="PROSITE" id="PS51192">
    <property type="entry name" value="HELICASE_ATP_BIND_1"/>
    <property type="match status" value="1"/>
</dbReference>
<dbReference type="GO" id="GO:0004386">
    <property type="term" value="F:helicase activity"/>
    <property type="evidence" value="ECO:0007669"/>
    <property type="project" value="UniProtKB-KW"/>
</dbReference>
<dbReference type="SUPFAM" id="SSF52980">
    <property type="entry name" value="Restriction endonuclease-like"/>
    <property type="match status" value="1"/>
</dbReference>
<dbReference type="Pfam" id="PF02732">
    <property type="entry name" value="ERCC4"/>
    <property type="match status" value="1"/>
</dbReference>
<dbReference type="AlphaFoldDB" id="A0A498GZE8"/>
<dbReference type="InterPro" id="IPR041755">
    <property type="entry name" value="Hef_ID"/>
</dbReference>
<evidence type="ECO:0000313" key="9">
    <source>
        <dbReference type="Proteomes" id="UP000290932"/>
    </source>
</evidence>
<evidence type="ECO:0000256" key="4">
    <source>
        <dbReference type="ARBA" id="ARBA00022840"/>
    </source>
</evidence>
<feature type="domain" description="Helicase ATP-binding" evidence="6">
    <location>
        <begin position="23"/>
        <end position="196"/>
    </location>
</feature>
<dbReference type="OrthoDB" id="9764at2157"/>
<comment type="caution">
    <text evidence="8">The sequence shown here is derived from an EMBL/GenBank/DDBJ whole genome shotgun (WGS) entry which is preliminary data.</text>
</comment>
<dbReference type="GO" id="GO:0005524">
    <property type="term" value="F:ATP binding"/>
    <property type="evidence" value="ECO:0007669"/>
    <property type="project" value="UniProtKB-KW"/>
</dbReference>
<dbReference type="Pfam" id="PF00270">
    <property type="entry name" value="DEAD"/>
    <property type="match status" value="1"/>
</dbReference>
<dbReference type="GO" id="GO:0016787">
    <property type="term" value="F:hydrolase activity"/>
    <property type="evidence" value="ECO:0007669"/>
    <property type="project" value="UniProtKB-KW"/>
</dbReference>
<evidence type="ECO:0000259" key="7">
    <source>
        <dbReference type="PROSITE" id="PS51194"/>
    </source>
</evidence>
<dbReference type="Gene3D" id="1.10.150.20">
    <property type="entry name" value="5' to 3' exonuclease, C-terminal subdomain"/>
    <property type="match status" value="1"/>
</dbReference>
<dbReference type="GO" id="GO:0004518">
    <property type="term" value="F:nuclease activity"/>
    <property type="evidence" value="ECO:0007669"/>
    <property type="project" value="InterPro"/>
</dbReference>
<evidence type="ECO:0000256" key="5">
    <source>
        <dbReference type="SAM" id="MobiDB-lite"/>
    </source>
</evidence>
<feature type="compositionally biased region" description="Polar residues" evidence="5">
    <location>
        <begin position="510"/>
        <end position="523"/>
    </location>
</feature>
<keyword evidence="2" id="KW-0378">Hydrolase</keyword>
<dbReference type="PANTHER" id="PTHR14025">
    <property type="entry name" value="FANCONI ANEMIA GROUP M FANCM FAMILY MEMBER"/>
    <property type="match status" value="1"/>
</dbReference>
<dbReference type="CDD" id="cd20075">
    <property type="entry name" value="XPF_nuclease_XPF_arch"/>
    <property type="match status" value="1"/>
</dbReference>
<sequence length="755" mass="83754">MKCISHPLIRPESLEERRYQLSIALRALDGNTMVVLPTGLGKTAVALLVAASRLYSHSGRVLMLAPTKPLVEQHYRFFRKFLLTNDRGEPEDSDFAMFTGETPPAERAAAWERCRICFATPQVIKNDCIAGRYSLGEVSLLVVDECHRAVGHYAYVFLANHYATTATDPLLLAMTASPGGDTAKVQEVCGNLGIDAVESRTESDEDVRPYIHERDVQYIDVHLPDELKEAIADLRTLVESRLKKLAEVGFHVPKPQNLSMRALNQLNAAIQERIRSRDQAAFMAASLHAECMKLRHAISLTETQGSVALRLYLDRLGAEGRSTTGSKAAKRLVNDATFLSLVKRSREWTEELHPKVAITRELVRTQLEAYPESRIIVFATYRDTVQNLVNTITAGGIDCERFVGQATKDAEKGLSQKKQIEALARFRAGEFKVLIATSVGEEGLDVPSTDMVIFYEAVPSEIRSIQRKGRTGRSGAGKIVVLVAKGTSDEAFRYVSQSREKAMVSGIRNMSASPLPSLPTQDQAEPLPPPSATKQTSFTEFIATGPAITVDDREMSSRVVERLHELGASIDLSRLEQGDYAIGDRILVERKTDRDFVDTLVERDLFGQIKALAEAVPRPILIVEGGDIYTVRNIHPNAIRGTLVAITVGLGVTLLFSRDADDTANLLYVLAQREEGERGERKMHPRKSYRSRREEQEYVLASFPNIGLKHARLLLEHFGSLKAVIEADIAELVAVQGIGEKTAEALWDLSRRPYQ</sequence>
<dbReference type="SMART" id="SM00891">
    <property type="entry name" value="ERCC4"/>
    <property type="match status" value="1"/>
</dbReference>
<dbReference type="GO" id="GO:0006259">
    <property type="term" value="P:DNA metabolic process"/>
    <property type="evidence" value="ECO:0007669"/>
    <property type="project" value="UniProtKB-ARBA"/>
</dbReference>
<dbReference type="SUPFAM" id="SSF52540">
    <property type="entry name" value="P-loop containing nucleoside triphosphate hydrolases"/>
    <property type="match status" value="1"/>
</dbReference>
<feature type="region of interest" description="Disordered" evidence="5">
    <location>
        <begin position="510"/>
        <end position="534"/>
    </location>
</feature>
<dbReference type="Proteomes" id="UP000290932">
    <property type="component" value="Unassembled WGS sequence"/>
</dbReference>
<keyword evidence="3" id="KW-0347">Helicase</keyword>
<evidence type="ECO:0000256" key="1">
    <source>
        <dbReference type="ARBA" id="ARBA00022741"/>
    </source>
</evidence>
<name>A0A498GZE8_9EURY</name>
<dbReference type="RefSeq" id="WP_128694709.1">
    <property type="nucleotide sequence ID" value="NZ_LHQS01000003.1"/>
</dbReference>
<dbReference type="InterPro" id="IPR014001">
    <property type="entry name" value="Helicase_ATP-bd"/>
</dbReference>
<dbReference type="Gene3D" id="3.40.50.300">
    <property type="entry name" value="P-loop containing nucleotide triphosphate hydrolases"/>
    <property type="match status" value="2"/>
</dbReference>
<dbReference type="NCBIfam" id="NF010337">
    <property type="entry name" value="PRK13766.1"/>
    <property type="match status" value="1"/>
</dbReference>
<evidence type="ECO:0000259" key="6">
    <source>
        <dbReference type="PROSITE" id="PS51192"/>
    </source>
</evidence>
<dbReference type="InterPro" id="IPR027417">
    <property type="entry name" value="P-loop_NTPase"/>
</dbReference>
<evidence type="ECO:0000256" key="2">
    <source>
        <dbReference type="ARBA" id="ARBA00022801"/>
    </source>
</evidence>
<reference evidence="8 9" key="1">
    <citation type="journal article" date="2015" name="Int. J. Syst. Evol. Microbiol.">
        <title>Methanoculleus taiwanensis sp. nov., a methanogen isolated from deep marine sediment at the deformation front area near Taiwan.</title>
        <authorList>
            <person name="Weng C.Y."/>
            <person name="Chen S.C."/>
            <person name="Lai M.C."/>
            <person name="Wu S.Y."/>
            <person name="Lin S."/>
            <person name="Yang T.F."/>
            <person name="Chen P.C."/>
        </authorList>
    </citation>
    <scope>NUCLEOTIDE SEQUENCE [LARGE SCALE GENOMIC DNA]</scope>
    <source>
        <strain evidence="8 9">CYW4</strain>
    </source>
</reference>